<gene>
    <name evidence="8" type="ORF">B296_00051755</name>
</gene>
<keyword evidence="3" id="KW-0238">DNA-binding</keyword>
<accession>A0A426YFA3</accession>
<dbReference type="GO" id="GO:0003700">
    <property type="term" value="F:DNA-binding transcription factor activity"/>
    <property type="evidence" value="ECO:0007669"/>
    <property type="project" value="InterPro"/>
</dbReference>
<dbReference type="AlphaFoldDB" id="A0A426YFA3"/>
<evidence type="ECO:0000313" key="8">
    <source>
        <dbReference type="EMBL" id="RRT50418.1"/>
    </source>
</evidence>
<evidence type="ECO:0000256" key="5">
    <source>
        <dbReference type="ARBA" id="ARBA00023242"/>
    </source>
</evidence>
<feature type="region of interest" description="Disordered" evidence="6">
    <location>
        <begin position="1"/>
        <end position="79"/>
    </location>
</feature>
<dbReference type="EMBL" id="AMZH03012774">
    <property type="protein sequence ID" value="RRT50418.1"/>
    <property type="molecule type" value="Genomic_DNA"/>
</dbReference>
<protein>
    <recommendedName>
        <fullName evidence="7">WRKY domain-containing protein</fullName>
    </recommendedName>
</protein>
<evidence type="ECO:0000256" key="6">
    <source>
        <dbReference type="SAM" id="MobiDB-lite"/>
    </source>
</evidence>
<dbReference type="PROSITE" id="PS50811">
    <property type="entry name" value="WRKY"/>
    <property type="match status" value="1"/>
</dbReference>
<dbReference type="GO" id="GO:0005634">
    <property type="term" value="C:nucleus"/>
    <property type="evidence" value="ECO:0007669"/>
    <property type="project" value="UniProtKB-SubCell"/>
</dbReference>
<dbReference type="GO" id="GO:0043565">
    <property type="term" value="F:sequence-specific DNA binding"/>
    <property type="evidence" value="ECO:0007669"/>
    <property type="project" value="InterPro"/>
</dbReference>
<organism evidence="8 9">
    <name type="scientific">Ensete ventricosum</name>
    <name type="common">Abyssinian banana</name>
    <name type="synonym">Musa ensete</name>
    <dbReference type="NCBI Taxonomy" id="4639"/>
    <lineage>
        <taxon>Eukaryota</taxon>
        <taxon>Viridiplantae</taxon>
        <taxon>Streptophyta</taxon>
        <taxon>Embryophyta</taxon>
        <taxon>Tracheophyta</taxon>
        <taxon>Spermatophyta</taxon>
        <taxon>Magnoliopsida</taxon>
        <taxon>Liliopsida</taxon>
        <taxon>Zingiberales</taxon>
        <taxon>Musaceae</taxon>
        <taxon>Ensete</taxon>
    </lineage>
</organism>
<proteinExistence type="predicted"/>
<dbReference type="InterPro" id="IPR003657">
    <property type="entry name" value="WRKY_dom"/>
</dbReference>
<reference evidence="8 9" key="1">
    <citation type="journal article" date="2014" name="Agronomy (Basel)">
        <title>A Draft Genome Sequence for Ensete ventricosum, the Drought-Tolerant Tree Against Hunger.</title>
        <authorList>
            <person name="Harrison J."/>
            <person name="Moore K.A."/>
            <person name="Paszkiewicz K."/>
            <person name="Jones T."/>
            <person name="Grant M."/>
            <person name="Ambacheew D."/>
            <person name="Muzemil S."/>
            <person name="Studholme D.J."/>
        </authorList>
    </citation>
    <scope>NUCLEOTIDE SEQUENCE [LARGE SCALE GENOMIC DNA]</scope>
</reference>
<feature type="compositionally biased region" description="Basic and acidic residues" evidence="6">
    <location>
        <begin position="28"/>
        <end position="37"/>
    </location>
</feature>
<sequence>MSSKRKREQSIMHLDLSLEAAEDEEKVVEEGHEDGDRHHHHQQEEEGGEKIILSGGKGGSSHREETQKKEKDQGCENPIAKDTIKDELCASQAEMDRVREENKRLQEVIDRTLNDYYELQMRVADMQQRGQPKERQVSLSLRGGSFQEPMKAGESQQIEEPLVAAQQSSDLGGDNELGLSLSLRTFAGPHADTNEAKGKGLKSWQPLDDKLQTGGFSMVTSQSINPATRKTRVSVRARCQGPTVQRCLEDMSILITTYEGTHNHPLPVGATALASAATTAANFMLLNDANASSSTADTAPLSYLNPYLANPSPHLPPMNSLTSSTSYSSIFGAATYPWAASSIPNPGFAGGSSSWLPNKGTWNGEDVNKSLAGNIGAIASDSKFTAAVAAAISSFMNKDNQTSAQKDGERFYVVPDELVWLGATCVRNLVLDDRQEVGSSGEFVGRAPKFSSGQERRLVGSSQVDRKFQHKGHVKMGCLMWPLWCLS</sequence>
<dbReference type="InterPro" id="IPR036576">
    <property type="entry name" value="WRKY_dom_sf"/>
</dbReference>
<name>A0A426YFA3_ENSVE</name>
<evidence type="ECO:0000313" key="9">
    <source>
        <dbReference type="Proteomes" id="UP000287651"/>
    </source>
</evidence>
<feature type="domain" description="WRKY" evidence="7">
    <location>
        <begin position="244"/>
        <end position="267"/>
    </location>
</feature>
<dbReference type="InterPro" id="IPR044810">
    <property type="entry name" value="WRKY_plant"/>
</dbReference>
<dbReference type="PANTHER" id="PTHR31429">
    <property type="entry name" value="WRKY TRANSCRIPTION FACTOR 36-RELATED"/>
    <property type="match status" value="1"/>
</dbReference>
<keyword evidence="5" id="KW-0539">Nucleus</keyword>
<evidence type="ECO:0000256" key="4">
    <source>
        <dbReference type="ARBA" id="ARBA00023163"/>
    </source>
</evidence>
<evidence type="ECO:0000256" key="1">
    <source>
        <dbReference type="ARBA" id="ARBA00004123"/>
    </source>
</evidence>
<keyword evidence="2" id="KW-0805">Transcription regulation</keyword>
<comment type="subcellular location">
    <subcellularLocation>
        <location evidence="1">Nucleus</location>
    </subcellularLocation>
</comment>
<keyword evidence="4" id="KW-0804">Transcription</keyword>
<evidence type="ECO:0000256" key="2">
    <source>
        <dbReference type="ARBA" id="ARBA00023015"/>
    </source>
</evidence>
<dbReference type="Gene3D" id="2.20.25.80">
    <property type="entry name" value="WRKY domain"/>
    <property type="match status" value="1"/>
</dbReference>
<dbReference type="PANTHER" id="PTHR31429:SF54">
    <property type="entry name" value="WRKY TRANSCRIPTION FACTOR 9-RELATED"/>
    <property type="match status" value="1"/>
</dbReference>
<evidence type="ECO:0000256" key="3">
    <source>
        <dbReference type="ARBA" id="ARBA00023125"/>
    </source>
</evidence>
<feature type="compositionally biased region" description="Basic and acidic residues" evidence="6">
    <location>
        <begin position="61"/>
        <end position="74"/>
    </location>
</feature>
<dbReference type="Proteomes" id="UP000287651">
    <property type="component" value="Unassembled WGS sequence"/>
</dbReference>
<comment type="caution">
    <text evidence="8">The sequence shown here is derived from an EMBL/GenBank/DDBJ whole genome shotgun (WGS) entry which is preliminary data.</text>
</comment>
<evidence type="ECO:0000259" key="7">
    <source>
        <dbReference type="PROSITE" id="PS50811"/>
    </source>
</evidence>